<evidence type="ECO:0000313" key="1">
    <source>
        <dbReference type="EMBL" id="SCB49837.1"/>
    </source>
</evidence>
<dbReference type="GO" id="GO:0019239">
    <property type="term" value="F:deaminase activity"/>
    <property type="evidence" value="ECO:0007669"/>
    <property type="project" value="TreeGrafter"/>
</dbReference>
<sequence>MAQSETVFPTNPDALYEKYRYSPAVRSGDLLFVSGQVGSRPDGSPEPDFEAQVRRAFANLEATLAAAGCTLADIVDLTTFHTDPEKQMSVVIPVRDEKFPQAPYPNWTSIGVSRLAGFDFEIKVIARIPCQASASVSRRNPSTMWNMASHGFSHISIAEPGRLAFLSGQVAATLASDQVPDDLAGQARLATANLAAALKDLDATAQDIVMLRVYVVNATSEAFGQAVTPLRELVGDEMPSITTIGVQALYRPEIKVEIEMVVRVP</sequence>
<dbReference type="CDD" id="cd02198">
    <property type="entry name" value="YjgH_like"/>
    <property type="match status" value="1"/>
</dbReference>
<evidence type="ECO:0000313" key="2">
    <source>
        <dbReference type="Proteomes" id="UP000199205"/>
    </source>
</evidence>
<dbReference type="AlphaFoldDB" id="A0A1C3XC13"/>
<dbReference type="GO" id="GO:0005829">
    <property type="term" value="C:cytosol"/>
    <property type="evidence" value="ECO:0007669"/>
    <property type="project" value="TreeGrafter"/>
</dbReference>
<dbReference type="InterPro" id="IPR006175">
    <property type="entry name" value="YjgF/YER057c/UK114"/>
</dbReference>
<dbReference type="PANTHER" id="PTHR11803:SF44">
    <property type="entry name" value="RUTC FAMILY PROTEIN YJGH"/>
    <property type="match status" value="1"/>
</dbReference>
<protein>
    <submittedName>
        <fullName evidence="1">Enamine deaminase RidA, house cleaning of reactive enamine intermediates, YjgF/YER057c/UK114 family</fullName>
    </submittedName>
</protein>
<dbReference type="Gene3D" id="3.30.1330.40">
    <property type="entry name" value="RutC-like"/>
    <property type="match status" value="2"/>
</dbReference>
<proteinExistence type="predicted"/>
<dbReference type="InterPro" id="IPR038743">
    <property type="entry name" value="YjgH-like"/>
</dbReference>
<dbReference type="SUPFAM" id="SSF55298">
    <property type="entry name" value="YjgF-like"/>
    <property type="match status" value="2"/>
</dbReference>
<dbReference type="Proteomes" id="UP000199205">
    <property type="component" value="Unassembled WGS sequence"/>
</dbReference>
<dbReference type="EMBL" id="FMAF01000031">
    <property type="protein sequence ID" value="SCB49837.1"/>
    <property type="molecule type" value="Genomic_DNA"/>
</dbReference>
<dbReference type="PANTHER" id="PTHR11803">
    <property type="entry name" value="2-IMINOBUTANOATE/2-IMINOPROPANOATE DEAMINASE RIDA"/>
    <property type="match status" value="1"/>
</dbReference>
<gene>
    <name evidence="1" type="ORF">GA0061101_13150</name>
</gene>
<dbReference type="InterPro" id="IPR035959">
    <property type="entry name" value="RutC-like_sf"/>
</dbReference>
<accession>A0A1C3XC13</accession>
<dbReference type="Pfam" id="PF01042">
    <property type="entry name" value="Ribonuc_L-PSP"/>
    <property type="match status" value="2"/>
</dbReference>
<name>A0A1C3XC13_9HYPH</name>
<reference evidence="1 2" key="1">
    <citation type="submission" date="2016-08" db="EMBL/GenBank/DDBJ databases">
        <authorList>
            <person name="Seilhamer J.J."/>
        </authorList>
    </citation>
    <scope>NUCLEOTIDE SEQUENCE [LARGE SCALE GENOMIC DNA]</scope>
    <source>
        <strain evidence="1 2">P1-7</strain>
    </source>
</reference>
<dbReference type="CDD" id="cd00448">
    <property type="entry name" value="YjgF_YER057c_UK114_family"/>
    <property type="match status" value="1"/>
</dbReference>
<dbReference type="OrthoDB" id="9809792at2"/>
<organism evidence="1 2">
    <name type="scientific">Rhizobium lusitanum</name>
    <dbReference type="NCBI Taxonomy" id="293958"/>
    <lineage>
        <taxon>Bacteria</taxon>
        <taxon>Pseudomonadati</taxon>
        <taxon>Pseudomonadota</taxon>
        <taxon>Alphaproteobacteria</taxon>
        <taxon>Hyphomicrobiales</taxon>
        <taxon>Rhizobiaceae</taxon>
        <taxon>Rhizobium/Agrobacterium group</taxon>
        <taxon>Rhizobium</taxon>
    </lineage>
</organism>